<evidence type="ECO:0000256" key="1">
    <source>
        <dbReference type="SAM" id="MobiDB-lite"/>
    </source>
</evidence>
<keyword evidence="3" id="KW-1185">Reference proteome</keyword>
<organism evidence="2 3">
    <name type="scientific">Clohesyomyces aquaticus</name>
    <dbReference type="NCBI Taxonomy" id="1231657"/>
    <lineage>
        <taxon>Eukaryota</taxon>
        <taxon>Fungi</taxon>
        <taxon>Dikarya</taxon>
        <taxon>Ascomycota</taxon>
        <taxon>Pezizomycotina</taxon>
        <taxon>Dothideomycetes</taxon>
        <taxon>Pleosporomycetidae</taxon>
        <taxon>Pleosporales</taxon>
        <taxon>Lindgomycetaceae</taxon>
        <taxon>Clohesyomyces</taxon>
    </lineage>
</organism>
<protein>
    <submittedName>
        <fullName evidence="2">Uncharacterized protein</fullName>
    </submittedName>
</protein>
<accession>A0A1Y1ZHT9</accession>
<evidence type="ECO:0000313" key="2">
    <source>
        <dbReference type="EMBL" id="ORY09587.1"/>
    </source>
</evidence>
<proteinExistence type="predicted"/>
<dbReference type="Proteomes" id="UP000193144">
    <property type="component" value="Unassembled WGS sequence"/>
</dbReference>
<evidence type="ECO:0000313" key="3">
    <source>
        <dbReference type="Proteomes" id="UP000193144"/>
    </source>
</evidence>
<feature type="region of interest" description="Disordered" evidence="1">
    <location>
        <begin position="396"/>
        <end position="424"/>
    </location>
</feature>
<dbReference type="EMBL" id="MCFA01000084">
    <property type="protein sequence ID" value="ORY09587.1"/>
    <property type="molecule type" value="Genomic_DNA"/>
</dbReference>
<dbReference type="AlphaFoldDB" id="A0A1Y1ZHT9"/>
<gene>
    <name evidence="2" type="ORF">BCR34DRAFT_568139</name>
</gene>
<sequence length="424" mass="46291">MAPNIPSGYTFNNLTALSSESTPPQRHPAPTPSFSFFGRLEPVPVWKPTLARSPRPPRQPRTMAAIIPSPFPSQPHQASRLTLSQFAISPAPVPKPSSCAETLSLYQGILDMALSPNIPLHHSCLSRLEAGITELEDPNREVGIDKVPKRIVHTAVTNVHKLLLDDDEVRMMGESLAHDRRPDDALVQDVEIAEATLISLKYVYEALTGPGTKLREDCGKCVWETFDEVSGYSGTEGMDDGEDGLTRGAFREKLRMTLVGLSRIWGEWEQHVKILRGKAKEKASDQPAIQFGQDIEMADASAPVPQEQSGLGKGTKANPSLEVQNEEVIDLESILSTQRGRSKSVDSILGAPRDPIVPEPPVEECLRRGSRLRKPTTKATLTTEGAVGAEYLPANVNLGKGEKKKKRGPKKGSTAKVRATNRAR</sequence>
<feature type="region of interest" description="Disordered" evidence="1">
    <location>
        <begin position="301"/>
        <end position="322"/>
    </location>
</feature>
<name>A0A1Y1ZHT9_9PLEO</name>
<comment type="caution">
    <text evidence="2">The sequence shown here is derived from an EMBL/GenBank/DDBJ whole genome shotgun (WGS) entry which is preliminary data.</text>
</comment>
<reference evidence="2 3" key="1">
    <citation type="submission" date="2016-07" db="EMBL/GenBank/DDBJ databases">
        <title>Pervasive Adenine N6-methylation of Active Genes in Fungi.</title>
        <authorList>
            <consortium name="DOE Joint Genome Institute"/>
            <person name="Mondo S.J."/>
            <person name="Dannebaum R.O."/>
            <person name="Kuo R.C."/>
            <person name="Labutti K."/>
            <person name="Haridas S."/>
            <person name="Kuo A."/>
            <person name="Salamov A."/>
            <person name="Ahrendt S.R."/>
            <person name="Lipzen A."/>
            <person name="Sullivan W."/>
            <person name="Andreopoulos W.B."/>
            <person name="Clum A."/>
            <person name="Lindquist E."/>
            <person name="Daum C."/>
            <person name="Ramamoorthy G.K."/>
            <person name="Gryganskyi A."/>
            <person name="Culley D."/>
            <person name="Magnuson J.K."/>
            <person name="James T.Y."/>
            <person name="O'Malley M.A."/>
            <person name="Stajich J.E."/>
            <person name="Spatafora J.W."/>
            <person name="Visel A."/>
            <person name="Grigoriev I.V."/>
        </authorList>
    </citation>
    <scope>NUCLEOTIDE SEQUENCE [LARGE SCALE GENOMIC DNA]</scope>
    <source>
        <strain evidence="2 3">CBS 115471</strain>
    </source>
</reference>
<feature type="region of interest" description="Disordered" evidence="1">
    <location>
        <begin position="341"/>
        <end position="367"/>
    </location>
</feature>